<comment type="caution">
    <text evidence="2">The sequence shown here is derived from an EMBL/GenBank/DDBJ whole genome shotgun (WGS) entry which is preliminary data.</text>
</comment>
<evidence type="ECO:0000256" key="1">
    <source>
        <dbReference type="SAM" id="SignalP"/>
    </source>
</evidence>
<feature type="chain" id="PRO_5001631690" evidence="1">
    <location>
        <begin position="28"/>
        <end position="253"/>
    </location>
</feature>
<evidence type="ECO:0000313" key="2">
    <source>
        <dbReference type="EMBL" id="KDN36252.1"/>
    </source>
</evidence>
<protein>
    <submittedName>
        <fullName evidence="2">Uncharacterized protein</fullName>
    </submittedName>
</protein>
<dbReference type="RefSeq" id="XP_013239996.1">
    <property type="nucleotide sequence ID" value="XM_013384542.1"/>
</dbReference>
<keyword evidence="1" id="KW-0732">Signal</keyword>
<evidence type="ECO:0000313" key="3">
    <source>
        <dbReference type="Proteomes" id="UP000027361"/>
    </source>
</evidence>
<dbReference type="InParanoid" id="A0A066V3G6"/>
<accession>A0A066V3G6</accession>
<reference evidence="2 3" key="1">
    <citation type="submission" date="2014-05" db="EMBL/GenBank/DDBJ databases">
        <title>Draft genome sequence of a rare smut relative, Tilletiaria anomala UBC 951.</title>
        <authorList>
            <consortium name="DOE Joint Genome Institute"/>
            <person name="Toome M."/>
            <person name="Kuo A."/>
            <person name="Henrissat B."/>
            <person name="Lipzen A."/>
            <person name="Tritt A."/>
            <person name="Yoshinaga Y."/>
            <person name="Zane M."/>
            <person name="Barry K."/>
            <person name="Grigoriev I.V."/>
            <person name="Spatafora J.W."/>
            <person name="Aimea M.C."/>
        </authorList>
    </citation>
    <scope>NUCLEOTIDE SEQUENCE [LARGE SCALE GENOMIC DNA]</scope>
    <source>
        <strain evidence="2 3">UBC 951</strain>
    </source>
</reference>
<organism evidence="2 3">
    <name type="scientific">Tilletiaria anomala (strain ATCC 24038 / CBS 436.72 / UBC 951)</name>
    <dbReference type="NCBI Taxonomy" id="1037660"/>
    <lineage>
        <taxon>Eukaryota</taxon>
        <taxon>Fungi</taxon>
        <taxon>Dikarya</taxon>
        <taxon>Basidiomycota</taxon>
        <taxon>Ustilaginomycotina</taxon>
        <taxon>Exobasidiomycetes</taxon>
        <taxon>Georgefischeriales</taxon>
        <taxon>Tilletiariaceae</taxon>
        <taxon>Tilletiaria</taxon>
    </lineage>
</organism>
<dbReference type="HOGENOM" id="CLU_1099147_0_0_1"/>
<dbReference type="Proteomes" id="UP000027361">
    <property type="component" value="Unassembled WGS sequence"/>
</dbReference>
<feature type="signal peptide" evidence="1">
    <location>
        <begin position="1"/>
        <end position="27"/>
    </location>
</feature>
<gene>
    <name evidence="2" type="ORF">K437DRAFT_265348</name>
</gene>
<keyword evidence="3" id="KW-1185">Reference proteome</keyword>
<dbReference type="GeneID" id="25265754"/>
<name>A0A066V3G6_TILAU</name>
<dbReference type="EMBL" id="JMSN01000176">
    <property type="protein sequence ID" value="KDN36252.1"/>
    <property type="molecule type" value="Genomic_DNA"/>
</dbReference>
<proteinExistence type="predicted"/>
<dbReference type="AlphaFoldDB" id="A0A066V3G6"/>
<sequence length="253" mass="26971">MACYGTATRMSSMLCIAVMVSLGHWAAKDPGHSFHSRSVCWQAPASHTRNELIIFEDTTAGDHKFDAFAQMSCQITTAQLDFATLKREDRMQFSSEQYGPGGDAGGFVARGGEDASREIDWELEVCVRRFTSAITTSLVLVAAASKAVLSATQTSAWRILPNDAIQLGYTTLAHCKRRTLGVIRLDIEGVPQGVSVVETDAIGGGTVRSMMNEGSGYDPSETSSSAGGPGEHYCVATSAFDILVSANETGTMP</sequence>